<evidence type="ECO:0000313" key="1">
    <source>
        <dbReference type="EMBL" id="SDC55639.1"/>
    </source>
</evidence>
<accession>A0A1G6MJF6</accession>
<dbReference type="Proteomes" id="UP000199467">
    <property type="component" value="Unassembled WGS sequence"/>
</dbReference>
<dbReference type="EMBL" id="FMZQ01000004">
    <property type="protein sequence ID" value="SDC55639.1"/>
    <property type="molecule type" value="Genomic_DNA"/>
</dbReference>
<gene>
    <name evidence="1" type="ORF">SAMN05216576_10461</name>
</gene>
<keyword evidence="2" id="KW-1185">Reference proteome</keyword>
<reference evidence="2" key="1">
    <citation type="submission" date="2016-10" db="EMBL/GenBank/DDBJ databases">
        <authorList>
            <person name="Varghese N."/>
            <person name="Submissions S."/>
        </authorList>
    </citation>
    <scope>NUCLEOTIDE SEQUENCE [LARGE SCALE GENOMIC DNA]</scope>
    <source>
        <strain evidence="2">DSM 26382</strain>
    </source>
</reference>
<proteinExistence type="predicted"/>
<dbReference type="AlphaFoldDB" id="A0A1G6MJF6"/>
<organism evidence="1 2">
    <name type="scientific">Ectopseudomonas chengduensis</name>
    <dbReference type="NCBI Taxonomy" id="489632"/>
    <lineage>
        <taxon>Bacteria</taxon>
        <taxon>Pseudomonadati</taxon>
        <taxon>Pseudomonadota</taxon>
        <taxon>Gammaproteobacteria</taxon>
        <taxon>Pseudomonadales</taxon>
        <taxon>Pseudomonadaceae</taxon>
        <taxon>Ectopseudomonas</taxon>
    </lineage>
</organism>
<sequence>MKKIICLLFAFLPLAAHAYPIEVEKQFNGAEVSATTQEIDHNMAALMLYNYGQSEAECSAVFRNGPEAPRTRRTVLAPGASSNMTVKFTRSVIRLRINLTCNLK</sequence>
<name>A0A1G6MJF6_9GAMM</name>
<evidence type="ECO:0000313" key="2">
    <source>
        <dbReference type="Proteomes" id="UP000199467"/>
    </source>
</evidence>
<dbReference type="RefSeq" id="WP_090336375.1">
    <property type="nucleotide sequence ID" value="NZ_FMZQ01000004.1"/>
</dbReference>
<protein>
    <submittedName>
        <fullName evidence="1">Uncharacterized protein</fullName>
    </submittedName>
</protein>